<dbReference type="Gene3D" id="3.40.1000.10">
    <property type="entry name" value="Mog1/PsbP, alpha/beta/alpha sandwich"/>
    <property type="match status" value="1"/>
</dbReference>
<dbReference type="OrthoDB" id="10013795at2759"/>
<dbReference type="Proteomes" id="UP000821853">
    <property type="component" value="Chromosome 3"/>
</dbReference>
<gene>
    <name evidence="2" type="ORF">HPB48_013877</name>
</gene>
<dbReference type="PANTHER" id="PTHR31428:SF6">
    <property type="entry name" value="REPULSIVE GUIDANCE MOLECULE B HOMOLOG DRAG-1"/>
    <property type="match status" value="1"/>
</dbReference>
<proteinExistence type="predicted"/>
<dbReference type="AlphaFoldDB" id="A0A9J6G5R3"/>
<dbReference type="Pfam" id="PF06534">
    <property type="entry name" value="RGM_C"/>
    <property type="match status" value="1"/>
</dbReference>
<sequence>MGEEIEAKRRNIQKTGQRNKIRTLVEDEWVSSLSFNEQVVVVVDIDVGVMMAPWTAGATWDVAFTIFVFWGTTGDHGEGWRHCSLYGDPHLRTFGGELQTCRAIGAWPLVDNAYVVVQVTVQIRAHGGCAMEKRYEVQIKDNPLPSVFVDGTTSAGEGVLLAPLGPNRMQITLNHAGMRLIIGRQGDFLSVALRLPAALVGLPQSQELCLRGCPSWERLATAPEGEPAWRLSEADAACRGANLTGAYLDACVFDVLATGQKDMAAEASAAAVADLKELGATAAHRAIQEPSGAAGQEASATAVVSALLLLAWLRAR</sequence>
<dbReference type="GO" id="GO:0015026">
    <property type="term" value="F:coreceptor activity"/>
    <property type="evidence" value="ECO:0007669"/>
    <property type="project" value="TreeGrafter"/>
</dbReference>
<reference evidence="2 3" key="1">
    <citation type="journal article" date="2020" name="Cell">
        <title>Large-Scale Comparative Analyses of Tick Genomes Elucidate Their Genetic Diversity and Vector Capacities.</title>
        <authorList>
            <consortium name="Tick Genome and Microbiome Consortium (TIGMIC)"/>
            <person name="Jia N."/>
            <person name="Wang J."/>
            <person name="Shi W."/>
            <person name="Du L."/>
            <person name="Sun Y."/>
            <person name="Zhan W."/>
            <person name="Jiang J.F."/>
            <person name="Wang Q."/>
            <person name="Zhang B."/>
            <person name="Ji P."/>
            <person name="Bell-Sakyi L."/>
            <person name="Cui X.M."/>
            <person name="Yuan T.T."/>
            <person name="Jiang B.G."/>
            <person name="Yang W.F."/>
            <person name="Lam T.T."/>
            <person name="Chang Q.C."/>
            <person name="Ding S.J."/>
            <person name="Wang X.J."/>
            <person name="Zhu J.G."/>
            <person name="Ruan X.D."/>
            <person name="Zhao L."/>
            <person name="Wei J.T."/>
            <person name="Ye R.Z."/>
            <person name="Que T.C."/>
            <person name="Du C.H."/>
            <person name="Zhou Y.H."/>
            <person name="Cheng J.X."/>
            <person name="Dai P.F."/>
            <person name="Guo W.B."/>
            <person name="Han X.H."/>
            <person name="Huang E.J."/>
            <person name="Li L.F."/>
            <person name="Wei W."/>
            <person name="Gao Y.C."/>
            <person name="Liu J.Z."/>
            <person name="Shao H.Z."/>
            <person name="Wang X."/>
            <person name="Wang C.C."/>
            <person name="Yang T.C."/>
            <person name="Huo Q.B."/>
            <person name="Li W."/>
            <person name="Chen H.Y."/>
            <person name="Chen S.E."/>
            <person name="Zhou L.G."/>
            <person name="Ni X.B."/>
            <person name="Tian J.H."/>
            <person name="Sheng Y."/>
            <person name="Liu T."/>
            <person name="Pan Y.S."/>
            <person name="Xia L.Y."/>
            <person name="Li J."/>
            <person name="Zhao F."/>
            <person name="Cao W.C."/>
        </authorList>
    </citation>
    <scope>NUCLEOTIDE SEQUENCE [LARGE SCALE GENOMIC DNA]</scope>
    <source>
        <strain evidence="2">HaeL-2018</strain>
    </source>
</reference>
<dbReference type="InterPro" id="IPR009496">
    <property type="entry name" value="RGM_C"/>
</dbReference>
<accession>A0A9J6G5R3</accession>
<name>A0A9J6G5R3_HAELO</name>
<evidence type="ECO:0000313" key="3">
    <source>
        <dbReference type="Proteomes" id="UP000821853"/>
    </source>
</evidence>
<evidence type="ECO:0000313" key="2">
    <source>
        <dbReference type="EMBL" id="KAH9369872.1"/>
    </source>
</evidence>
<feature type="domain" description="Repulsive guidance molecule C-terminal" evidence="1">
    <location>
        <begin position="81"/>
        <end position="278"/>
    </location>
</feature>
<dbReference type="VEuPathDB" id="VectorBase:HLOH_064015"/>
<dbReference type="InterPro" id="IPR040287">
    <property type="entry name" value="RGM"/>
</dbReference>
<organism evidence="2 3">
    <name type="scientific">Haemaphysalis longicornis</name>
    <name type="common">Bush tick</name>
    <dbReference type="NCBI Taxonomy" id="44386"/>
    <lineage>
        <taxon>Eukaryota</taxon>
        <taxon>Metazoa</taxon>
        <taxon>Ecdysozoa</taxon>
        <taxon>Arthropoda</taxon>
        <taxon>Chelicerata</taxon>
        <taxon>Arachnida</taxon>
        <taxon>Acari</taxon>
        <taxon>Parasitiformes</taxon>
        <taxon>Ixodida</taxon>
        <taxon>Ixodoidea</taxon>
        <taxon>Ixodidae</taxon>
        <taxon>Haemaphysalinae</taxon>
        <taxon>Haemaphysalis</taxon>
    </lineage>
</organism>
<evidence type="ECO:0000259" key="1">
    <source>
        <dbReference type="Pfam" id="PF06534"/>
    </source>
</evidence>
<comment type="caution">
    <text evidence="2">The sequence shown here is derived from an EMBL/GenBank/DDBJ whole genome shotgun (WGS) entry which is preliminary data.</text>
</comment>
<dbReference type="GO" id="GO:0030509">
    <property type="term" value="P:BMP signaling pathway"/>
    <property type="evidence" value="ECO:0007669"/>
    <property type="project" value="TreeGrafter"/>
</dbReference>
<keyword evidence="3" id="KW-1185">Reference proteome</keyword>
<dbReference type="GO" id="GO:0005886">
    <property type="term" value="C:plasma membrane"/>
    <property type="evidence" value="ECO:0007669"/>
    <property type="project" value="TreeGrafter"/>
</dbReference>
<dbReference type="PANTHER" id="PTHR31428">
    <property type="entry name" value="RGM DOMAIN FAMILY MEMBER DRAG-1"/>
    <property type="match status" value="1"/>
</dbReference>
<protein>
    <recommendedName>
        <fullName evidence="1">Repulsive guidance molecule C-terminal domain-containing protein</fullName>
    </recommendedName>
</protein>
<dbReference type="EMBL" id="JABSTR010000005">
    <property type="protein sequence ID" value="KAH9369872.1"/>
    <property type="molecule type" value="Genomic_DNA"/>
</dbReference>